<sequence length="197" mass="23982">MQLRFDWWRWLVTILVGFFIMLMMYGCRTTRYVEVEKVVRDTTTYAHWDSIVNERVKLIRDSLLSYHWEQTEKQVKDSTYIKDDVKTRVDESGKVLCKDSTHIEIRYRDSKELSKVRDSLIHYKEIAERASIYKAQRDSINRELSIAQTKKEYIEKDLEGWDLFYWKFGMISFWVVSLMLVTMIFFLTVKYKKKLFY</sequence>
<gene>
    <name evidence="3" type="ORF">DW192_01045</name>
    <name evidence="2" type="ORF">DW916_07105</name>
</gene>
<evidence type="ECO:0000313" key="3">
    <source>
        <dbReference type="EMBL" id="RHH85347.1"/>
    </source>
</evidence>
<evidence type="ECO:0000313" key="5">
    <source>
        <dbReference type="Proteomes" id="UP000284990"/>
    </source>
</evidence>
<feature type="transmembrane region" description="Helical" evidence="1">
    <location>
        <begin position="7"/>
        <end position="26"/>
    </location>
</feature>
<dbReference type="Proteomes" id="UP000284548">
    <property type="component" value="Unassembled WGS sequence"/>
</dbReference>
<organism evidence="3 4">
    <name type="scientific">Segatella copri</name>
    <dbReference type="NCBI Taxonomy" id="165179"/>
    <lineage>
        <taxon>Bacteria</taxon>
        <taxon>Pseudomonadati</taxon>
        <taxon>Bacteroidota</taxon>
        <taxon>Bacteroidia</taxon>
        <taxon>Bacteroidales</taxon>
        <taxon>Prevotellaceae</taxon>
        <taxon>Segatella</taxon>
    </lineage>
</organism>
<dbReference type="Proteomes" id="UP000284990">
    <property type="component" value="Unassembled WGS sequence"/>
</dbReference>
<dbReference type="EMBL" id="QRKB01000001">
    <property type="protein sequence ID" value="RHH85347.1"/>
    <property type="molecule type" value="Genomic_DNA"/>
</dbReference>
<comment type="caution">
    <text evidence="3">The sequence shown here is derived from an EMBL/GenBank/DDBJ whole genome shotgun (WGS) entry which is preliminary data.</text>
</comment>
<name>A0A3R6AQI4_9BACT</name>
<keyword evidence="1" id="KW-0472">Membrane</keyword>
<reference evidence="4 5" key="1">
    <citation type="submission" date="2018-08" db="EMBL/GenBank/DDBJ databases">
        <title>A genome reference for cultivated species of the human gut microbiota.</title>
        <authorList>
            <person name="Zou Y."/>
            <person name="Xue W."/>
            <person name="Luo G."/>
        </authorList>
    </citation>
    <scope>NUCLEOTIDE SEQUENCE [LARGE SCALE GENOMIC DNA]</scope>
    <source>
        <strain evidence="3 4">AM16-54</strain>
        <strain evidence="2 5">AM42-23AC</strain>
    </source>
</reference>
<keyword evidence="1" id="KW-1133">Transmembrane helix</keyword>
<keyword evidence="1" id="KW-0812">Transmembrane</keyword>
<dbReference type="EMBL" id="QSFW01000013">
    <property type="protein sequence ID" value="RHA86946.1"/>
    <property type="molecule type" value="Genomic_DNA"/>
</dbReference>
<dbReference type="PROSITE" id="PS51257">
    <property type="entry name" value="PROKAR_LIPOPROTEIN"/>
    <property type="match status" value="1"/>
</dbReference>
<accession>A0A3R6AQI4</accession>
<dbReference type="RefSeq" id="WP_118190511.1">
    <property type="nucleotide sequence ID" value="NZ_JAQEAK010000021.1"/>
</dbReference>
<evidence type="ECO:0000256" key="1">
    <source>
        <dbReference type="SAM" id="Phobius"/>
    </source>
</evidence>
<feature type="transmembrane region" description="Helical" evidence="1">
    <location>
        <begin position="164"/>
        <end position="189"/>
    </location>
</feature>
<protein>
    <submittedName>
        <fullName evidence="3">Uncharacterized protein</fullName>
    </submittedName>
</protein>
<evidence type="ECO:0000313" key="4">
    <source>
        <dbReference type="Proteomes" id="UP000284548"/>
    </source>
</evidence>
<proteinExistence type="predicted"/>
<evidence type="ECO:0000313" key="2">
    <source>
        <dbReference type="EMBL" id="RHA86946.1"/>
    </source>
</evidence>
<dbReference type="AlphaFoldDB" id="A0A3R6AQI4"/>